<organism evidence="1 2">
    <name type="scientific">Chaenocephalus aceratus</name>
    <name type="common">Blackfin icefish</name>
    <name type="synonym">Chaenichthys aceratus</name>
    <dbReference type="NCBI Taxonomy" id="36190"/>
    <lineage>
        <taxon>Eukaryota</taxon>
        <taxon>Metazoa</taxon>
        <taxon>Chordata</taxon>
        <taxon>Craniata</taxon>
        <taxon>Vertebrata</taxon>
        <taxon>Euteleostomi</taxon>
        <taxon>Actinopterygii</taxon>
        <taxon>Neopterygii</taxon>
        <taxon>Teleostei</taxon>
        <taxon>Neoteleostei</taxon>
        <taxon>Acanthomorphata</taxon>
        <taxon>Eupercaria</taxon>
        <taxon>Perciformes</taxon>
        <taxon>Notothenioidei</taxon>
        <taxon>Channichthyidae</taxon>
        <taxon>Chaenocephalus</taxon>
    </lineage>
</organism>
<gene>
    <name evidence="1" type="ORF">KUCAC02_018260</name>
</gene>
<dbReference type="EMBL" id="CM043801">
    <property type="protein sequence ID" value="KAI4809375.1"/>
    <property type="molecule type" value="Genomic_DNA"/>
</dbReference>
<reference evidence="1" key="1">
    <citation type="submission" date="2022-05" db="EMBL/GenBank/DDBJ databases">
        <title>Chromosome-level genome of Chaenocephalus aceratus.</title>
        <authorList>
            <person name="Park H."/>
        </authorList>
    </citation>
    <scope>NUCLEOTIDE SEQUENCE</scope>
    <source>
        <strain evidence="1">KU_202001</strain>
    </source>
</reference>
<name>A0ACB9W987_CHAAC</name>
<keyword evidence="2" id="KW-1185">Reference proteome</keyword>
<comment type="caution">
    <text evidence="1">The sequence shown here is derived from an EMBL/GenBank/DDBJ whole genome shotgun (WGS) entry which is preliminary data.</text>
</comment>
<accession>A0ACB9W987</accession>
<proteinExistence type="predicted"/>
<protein>
    <submittedName>
        <fullName evidence="1">Uncharacterized protein</fullName>
    </submittedName>
</protein>
<sequence length="149" mass="16502">MENNKVMFILGGAETSILYSIFEAVQQTGESARSGQRCPAKWRKSNTERQYTGRHEREAMLCGDHVKTLRLRPTVSSHSGCSECSMTPRPLSHDSSLVSRITRCLSCVEHISVYAGQPHLSRRIYVTLFTGHDTVSRLAVAPAPPNSPS</sequence>
<evidence type="ECO:0000313" key="1">
    <source>
        <dbReference type="EMBL" id="KAI4809375.1"/>
    </source>
</evidence>
<evidence type="ECO:0000313" key="2">
    <source>
        <dbReference type="Proteomes" id="UP001057452"/>
    </source>
</evidence>
<dbReference type="Proteomes" id="UP001057452">
    <property type="component" value="Chromosome 17"/>
</dbReference>